<dbReference type="Proteomes" id="UP000559626">
    <property type="component" value="Unassembled WGS sequence"/>
</dbReference>
<accession>A0A7Y0AGY6</accession>
<comment type="caution">
    <text evidence="2">The sequence shown here is derived from an EMBL/GenBank/DDBJ whole genome shotgun (WGS) entry which is preliminary data.</text>
</comment>
<keyword evidence="3" id="KW-1185">Reference proteome</keyword>
<dbReference type="RefSeq" id="WP_169532849.1">
    <property type="nucleotide sequence ID" value="NZ_JABBGH010000003.1"/>
</dbReference>
<feature type="region of interest" description="Disordered" evidence="1">
    <location>
        <begin position="63"/>
        <end position="96"/>
    </location>
</feature>
<reference evidence="2 3" key="1">
    <citation type="submission" date="2020-04" db="EMBL/GenBank/DDBJ databases">
        <title>Hymenobacter polaris sp. nov., isolated from Arctic soil.</title>
        <authorList>
            <person name="Dahal R.H."/>
        </authorList>
    </citation>
    <scope>NUCLEOTIDE SEQUENCE [LARGE SCALE GENOMIC DNA]</scope>
    <source>
        <strain evidence="2 3">RP-2-7</strain>
    </source>
</reference>
<sequence length="532" mass="58568">MDAQKLQHLYWRAGFGPRPQEVAAGLSPAKAIRQLLREAQDCAPIAPFVYADPQGEVIAVTSESTMRGRQVPASPGPAAAPPAPATSAQPGTNRPAGLDTEALEALAARRAALALRRQGLPQLRRRDLTPEQRKAQNAGIRDAFIDMSAKWMTLMSDSPGQLREKVALFWHGHFACRTRRPDDSLSLLNTIRTHALGKFPDLLLAVSREPAMLQFLNNQQNRKAHPNENFAREVMELFTLGRGNYTETDVKEAARAFTGWGYDGQSNFKFRAKEHDDGPKTLLGETGNWGGEDALRIMLEQPAAATFLVTKLYRYYVNDQPDPQRIAPLAEAFRRSGYDVADLLERMFSADWFYDPANAGALIKSPVQLVAGLRRTLNLQVDNDKALLGYQKALGQTLFMPPNVAGWPGGRAWIDSSSLLLRLQLPNILFKNADFAVRLKDDENDINPQSTGKERLVKADATHLPLGPLQLLLGGVPAERQPQALGAFLLQAPLRAENLSLVQGVAAKATTPEEQLRNTLVALLSLPEYQLA</sequence>
<evidence type="ECO:0000313" key="3">
    <source>
        <dbReference type="Proteomes" id="UP000559626"/>
    </source>
</evidence>
<dbReference type="EMBL" id="JABBGH010000003">
    <property type="protein sequence ID" value="NML67166.1"/>
    <property type="molecule type" value="Genomic_DNA"/>
</dbReference>
<feature type="compositionally biased region" description="Low complexity" evidence="1">
    <location>
        <begin position="85"/>
        <end position="96"/>
    </location>
</feature>
<feature type="compositionally biased region" description="Pro residues" evidence="1">
    <location>
        <begin position="74"/>
        <end position="84"/>
    </location>
</feature>
<name>A0A7Y0AGY6_9BACT</name>
<dbReference type="Pfam" id="PF08811">
    <property type="entry name" value="DUF1800"/>
    <property type="match status" value="1"/>
</dbReference>
<evidence type="ECO:0000256" key="1">
    <source>
        <dbReference type="SAM" id="MobiDB-lite"/>
    </source>
</evidence>
<proteinExistence type="predicted"/>
<organism evidence="2 3">
    <name type="scientific">Hymenobacter polaris</name>
    <dbReference type="NCBI Taxonomy" id="2682546"/>
    <lineage>
        <taxon>Bacteria</taxon>
        <taxon>Pseudomonadati</taxon>
        <taxon>Bacteroidota</taxon>
        <taxon>Cytophagia</taxon>
        <taxon>Cytophagales</taxon>
        <taxon>Hymenobacteraceae</taxon>
        <taxon>Hymenobacter</taxon>
    </lineage>
</organism>
<dbReference type="InterPro" id="IPR014917">
    <property type="entry name" value="DUF1800"/>
</dbReference>
<evidence type="ECO:0000313" key="2">
    <source>
        <dbReference type="EMBL" id="NML67166.1"/>
    </source>
</evidence>
<protein>
    <submittedName>
        <fullName evidence="2">DUF1800 domain-containing protein</fullName>
    </submittedName>
</protein>
<gene>
    <name evidence="2" type="ORF">HHL22_18330</name>
</gene>
<dbReference type="AlphaFoldDB" id="A0A7Y0AGY6"/>